<keyword evidence="1 6" id="KW-0732">Signal</keyword>
<dbReference type="PANTHER" id="PTHR23221">
    <property type="entry name" value="GLYCOSYLPHOSPHATIDYLINOSITOL PHOSPHOLIPASE D"/>
    <property type="match status" value="1"/>
</dbReference>
<evidence type="ECO:0000256" key="2">
    <source>
        <dbReference type="ARBA" id="ARBA00022737"/>
    </source>
</evidence>
<feature type="region of interest" description="Disordered" evidence="5">
    <location>
        <begin position="479"/>
        <end position="502"/>
    </location>
</feature>
<organism evidence="7 8">
    <name type="scientific">Mobiluncus mulieris</name>
    <dbReference type="NCBI Taxonomy" id="2052"/>
    <lineage>
        <taxon>Bacteria</taxon>
        <taxon>Bacillati</taxon>
        <taxon>Actinomycetota</taxon>
        <taxon>Actinomycetes</taxon>
        <taxon>Actinomycetales</taxon>
        <taxon>Actinomycetaceae</taxon>
        <taxon>Mobiluncus</taxon>
    </lineage>
</organism>
<evidence type="ECO:0000313" key="8">
    <source>
        <dbReference type="Proteomes" id="UP000255284"/>
    </source>
</evidence>
<dbReference type="Proteomes" id="UP000255284">
    <property type="component" value="Unassembled WGS sequence"/>
</dbReference>
<dbReference type="Gene3D" id="2.130.10.130">
    <property type="entry name" value="Integrin alpha, N-terminal"/>
    <property type="match status" value="4"/>
</dbReference>
<evidence type="ECO:0000256" key="1">
    <source>
        <dbReference type="ARBA" id="ARBA00022729"/>
    </source>
</evidence>
<dbReference type="RefSeq" id="WP_115325723.1">
    <property type="nucleotide sequence ID" value="NZ_JACHMA010000001.1"/>
</dbReference>
<evidence type="ECO:0000256" key="4">
    <source>
        <dbReference type="ARBA" id="ARBA00023180"/>
    </source>
</evidence>
<feature type="chain" id="PRO_5034776309" evidence="6">
    <location>
        <begin position="36"/>
        <end position="1357"/>
    </location>
</feature>
<comment type="caution">
    <text evidence="7">The sequence shown here is derived from an EMBL/GenBank/DDBJ whole genome shotgun (WGS) entry which is preliminary data.</text>
</comment>
<keyword evidence="4" id="KW-0325">Glycoprotein</keyword>
<evidence type="ECO:0000256" key="5">
    <source>
        <dbReference type="SAM" id="MobiDB-lite"/>
    </source>
</evidence>
<proteinExistence type="predicted"/>
<feature type="region of interest" description="Disordered" evidence="5">
    <location>
        <begin position="1038"/>
        <end position="1068"/>
    </location>
</feature>
<dbReference type="Pfam" id="PF01839">
    <property type="entry name" value="FG-GAP"/>
    <property type="match status" value="1"/>
</dbReference>
<name>A0A8G2HSC1_9ACTO</name>
<feature type="compositionally biased region" description="Pro residues" evidence="5">
    <location>
        <begin position="484"/>
        <end position="496"/>
    </location>
</feature>
<dbReference type="InterPro" id="IPR013517">
    <property type="entry name" value="FG-GAP"/>
</dbReference>
<evidence type="ECO:0000256" key="3">
    <source>
        <dbReference type="ARBA" id="ARBA00022801"/>
    </source>
</evidence>
<dbReference type="InterPro" id="IPR013519">
    <property type="entry name" value="Int_alpha_beta-p"/>
</dbReference>
<feature type="signal peptide" evidence="6">
    <location>
        <begin position="1"/>
        <end position="35"/>
    </location>
</feature>
<keyword evidence="2" id="KW-0677">Repeat</keyword>
<dbReference type="GO" id="GO:0008745">
    <property type="term" value="F:N-acetylmuramoyl-L-alanine amidase activity"/>
    <property type="evidence" value="ECO:0007669"/>
    <property type="project" value="UniProtKB-EC"/>
</dbReference>
<evidence type="ECO:0000256" key="6">
    <source>
        <dbReference type="SAM" id="SignalP"/>
    </source>
</evidence>
<dbReference type="PROSITE" id="PS51470">
    <property type="entry name" value="FG_GAP"/>
    <property type="match status" value="1"/>
</dbReference>
<dbReference type="InterPro" id="IPR007253">
    <property type="entry name" value="Cell_wall-bd_2"/>
</dbReference>
<dbReference type="EMBL" id="UGGQ01000006">
    <property type="protein sequence ID" value="STO16436.1"/>
    <property type="molecule type" value="Genomic_DNA"/>
</dbReference>
<dbReference type="Pfam" id="PF04122">
    <property type="entry name" value="CW_binding_2"/>
    <property type="match status" value="3"/>
</dbReference>
<reference evidence="7 8" key="1">
    <citation type="submission" date="2018-06" db="EMBL/GenBank/DDBJ databases">
        <authorList>
            <consortium name="Pathogen Informatics"/>
            <person name="Doyle S."/>
        </authorList>
    </citation>
    <scope>NUCLEOTIDE SEQUENCE [LARGE SCALE GENOMIC DNA]</scope>
    <source>
        <strain evidence="7 8">NCTC11819</strain>
    </source>
</reference>
<accession>A0A8G2HSC1</accession>
<dbReference type="SUPFAM" id="SSF69318">
    <property type="entry name" value="Integrin alpha N-terminal domain"/>
    <property type="match status" value="3"/>
</dbReference>
<dbReference type="EC" id="3.5.1.28" evidence="7"/>
<sequence>MGNSPFFSCNRFSRILISTLLAGGLAISAGITAAAAPLETAPEKKASVADSDARKWSGIDLSRYGDAIRKTSRITYPDAGRVPQVSCNVVGDIHTDMVFLDQKNHQIHILDYIPYGSDKDDVERSITEQPGAIHVGLPEGDGDWQLSCVKRNRGENPVLAVANGNKIYVSEAGKLADGKAFPTATTYTFGGSVSSLSPLTPGLDTPGMLVAAGGKAYLFDSLPAGDNGVDKAAKSWDIGQGAAQIVPLGDALNGDTTIGVGKPSQNLVYAIPAEAEPGNAAEVGTTIQASEGAFGTSLVAIGDVNGDDLDDFAVGAPEANGSTGAVAIIFGSKQTTGTVSVDVCSASQIPVVRNGHPAGTLIRQANRGHIGTSLAYVPQYDVDNRGALVISRPGDEEHPGAVIVSEKALGQNWNTGRGLDSIPGSQAAILASEEGGSGDGGYYVGTVPADNSDTDLVGIYTVDTKGKVDVWTVDMRRQNQTTPPAQPTSPQPPAPSAAPAYQPVDEADQKSWLGEFTSGFGAVLAKGSCDVTGDGKPDLVAGSAVRSEYKFDSFYEDSTDTHGWVFNVTGQVQIVPGGTAGGSVEGNSGVISILGPKKTSDPGVDAAFGFSVDCLGDVNGDGVDDVAASSVSMGRVWVIYGGTALAQTDLNKLDSTRGYIVDMPHENGAAGFQVTRVGDVDGDGLADLGFVVSNAPLAMGDNTQTYGSAFIVKGNATGRTINLQNLNAPNPDVIWRVNTPKDHTLSAFTPVGDVNADSVGDYVLADFNSFTEKFTVPGTAWVVYGNREHRPVNLQDDMPGSGYELVMSDALSYRLGAGNSIAPSGDVNGDGIGDFVIGFDGGAVMNQTEGGVALVLGTTESVSKRMIDPADAGKTDSNIRLITGASQESGFGWALDVLPVSGKNSSGLLAVGASGQGENGAAYVLRLTDIPAGITPVTALGDKVIVLNTTGEHARFGRSVAFIGNYLGQPTLAIGGDGVIDEAATGAEGYAHSAHVLAVAVNKLIPGFAPIIPDTPAVPGNFGSSWYGGSFGGSFSPSTPVKKAGDGKEKLGDKKPGDKKPGVKSSVGNKFDKQFTKKLDLSKSVVKRAAGADRVATSVAALGLAKNHEVVVLATGSSFPDALVGGALAGAYKGGVVLSTGSVLEQSILDSLKAYKTKTVHIVGGYQAVSAAKEAQLKNAGLEVIRHAGVDRYATAASVKAATLKALGGKSAITCNATGGDFPDALACAAAAARMGGMVDLVRPGSRVASDNAAKTTICAGGAACVGAGTGVNQVVGSDRYETAYRLAEIMPNTGTVMVANGKSYADSLVAGALAPSLNASLVLSDSRRVNVPTGTRAAHLFGGRAALPENLPVFTK</sequence>
<dbReference type="PANTHER" id="PTHR23221:SF7">
    <property type="entry name" value="PHOSPHATIDYLINOSITOL-GLYCAN-SPECIFIC PHOSPHOLIPASE D"/>
    <property type="match status" value="1"/>
</dbReference>
<protein>
    <submittedName>
        <fullName evidence="7">N-acetylmuramoyl-L-alanine amidase LytC</fullName>
        <ecNumber evidence="7">3.5.1.28</ecNumber>
    </submittedName>
</protein>
<dbReference type="SMART" id="SM00191">
    <property type="entry name" value="Int_alpha"/>
    <property type="match status" value="6"/>
</dbReference>
<gene>
    <name evidence="7" type="primary">lytC_11</name>
    <name evidence="7" type="ORF">NCTC11819_01003</name>
</gene>
<keyword evidence="3 7" id="KW-0378">Hydrolase</keyword>
<dbReference type="InterPro" id="IPR028994">
    <property type="entry name" value="Integrin_alpha_N"/>
</dbReference>
<dbReference type="Gene3D" id="3.40.50.12090">
    <property type="match status" value="1"/>
</dbReference>
<dbReference type="GeneID" id="61168923"/>
<feature type="compositionally biased region" description="Basic and acidic residues" evidence="5">
    <location>
        <begin position="1043"/>
        <end position="1061"/>
    </location>
</feature>
<evidence type="ECO:0000313" key="7">
    <source>
        <dbReference type="EMBL" id="STO16436.1"/>
    </source>
</evidence>